<dbReference type="PANTHER" id="PTHR31228">
    <property type="entry name" value="CYSTATIN/MONELLIN SUPERFAMILY PROTEIN"/>
    <property type="match status" value="1"/>
</dbReference>
<protein>
    <submittedName>
        <fullName evidence="1">Uncharacterized protein</fullName>
    </submittedName>
</protein>
<dbReference type="EMBL" id="WJXA01000008">
    <property type="protein sequence ID" value="KAF7134418.1"/>
    <property type="molecule type" value="Genomic_DNA"/>
</dbReference>
<dbReference type="PANTHER" id="PTHR31228:SF22">
    <property type="entry name" value="CYSTATIN_MONELLIN SUPERFAMILY PROTEIN"/>
    <property type="match status" value="1"/>
</dbReference>
<dbReference type="Gene3D" id="3.10.450.10">
    <property type="match status" value="1"/>
</dbReference>
<reference evidence="1" key="1">
    <citation type="submission" date="2019-11" db="EMBL/GenBank/DDBJ databases">
        <authorList>
            <person name="Liu Y."/>
            <person name="Hou J."/>
            <person name="Li T.-Q."/>
            <person name="Guan C.-H."/>
            <person name="Wu X."/>
            <person name="Wu H.-Z."/>
            <person name="Ling F."/>
            <person name="Zhang R."/>
            <person name="Shi X.-G."/>
            <person name="Ren J.-P."/>
            <person name="Chen E.-F."/>
            <person name="Sun J.-M."/>
        </authorList>
    </citation>
    <scope>NUCLEOTIDE SEQUENCE</scope>
    <source>
        <strain evidence="1">Adult_tree_wgs_1</strain>
        <tissue evidence="1">Leaves</tissue>
    </source>
</reference>
<dbReference type="InterPro" id="IPR006525">
    <property type="entry name" value="Cystatin-related_pln"/>
</dbReference>
<dbReference type="NCBIfam" id="TIGR01638">
    <property type="entry name" value="Atha_cystat_rel"/>
    <property type="match status" value="1"/>
</dbReference>
<proteinExistence type="predicted"/>
<gene>
    <name evidence="1" type="ORF">RHSIM_Rhsim08G0120900</name>
</gene>
<organism evidence="1 2">
    <name type="scientific">Rhododendron simsii</name>
    <name type="common">Sims's rhododendron</name>
    <dbReference type="NCBI Taxonomy" id="118357"/>
    <lineage>
        <taxon>Eukaryota</taxon>
        <taxon>Viridiplantae</taxon>
        <taxon>Streptophyta</taxon>
        <taxon>Embryophyta</taxon>
        <taxon>Tracheophyta</taxon>
        <taxon>Spermatophyta</taxon>
        <taxon>Magnoliopsida</taxon>
        <taxon>eudicotyledons</taxon>
        <taxon>Gunneridae</taxon>
        <taxon>Pentapetalae</taxon>
        <taxon>asterids</taxon>
        <taxon>Ericales</taxon>
        <taxon>Ericaceae</taxon>
        <taxon>Ericoideae</taxon>
        <taxon>Rhodoreae</taxon>
        <taxon>Rhododendron</taxon>
    </lineage>
</organism>
<dbReference type="Proteomes" id="UP000626092">
    <property type="component" value="Unassembled WGS sequence"/>
</dbReference>
<evidence type="ECO:0000313" key="2">
    <source>
        <dbReference type="Proteomes" id="UP000626092"/>
    </source>
</evidence>
<accession>A0A834GG69</accession>
<name>A0A834GG69_RHOSS</name>
<dbReference type="AlphaFoldDB" id="A0A834GG69"/>
<sequence length="79" mass="8925">MMTSSAVQDANSELEFVKVLMALSRFCAFIMLYLTFEAKDLADGGTIKIYQAVVWWTACDVKVLSFRLKPPEDEQGVEK</sequence>
<keyword evidence="2" id="KW-1185">Reference proteome</keyword>
<dbReference type="OrthoDB" id="1650456at2759"/>
<comment type="caution">
    <text evidence="1">The sequence shown here is derived from an EMBL/GenBank/DDBJ whole genome shotgun (WGS) entry which is preliminary data.</text>
</comment>
<evidence type="ECO:0000313" key="1">
    <source>
        <dbReference type="EMBL" id="KAF7134418.1"/>
    </source>
</evidence>